<evidence type="ECO:0000313" key="1">
    <source>
        <dbReference type="EMBL" id="KAJ4252790.1"/>
    </source>
</evidence>
<accession>A0A9W8RT20</accession>
<dbReference type="OrthoDB" id="424974at2759"/>
<name>A0A9W8RT20_9HYPO</name>
<protein>
    <submittedName>
        <fullName evidence="1">Uncharacterized protein</fullName>
    </submittedName>
</protein>
<organism evidence="1 2">
    <name type="scientific">Fusarium torreyae</name>
    <dbReference type="NCBI Taxonomy" id="1237075"/>
    <lineage>
        <taxon>Eukaryota</taxon>
        <taxon>Fungi</taxon>
        <taxon>Dikarya</taxon>
        <taxon>Ascomycota</taxon>
        <taxon>Pezizomycotina</taxon>
        <taxon>Sordariomycetes</taxon>
        <taxon>Hypocreomycetidae</taxon>
        <taxon>Hypocreales</taxon>
        <taxon>Nectriaceae</taxon>
        <taxon>Fusarium</taxon>
    </lineage>
</organism>
<gene>
    <name evidence="1" type="ORF">NW762_010696</name>
</gene>
<keyword evidence="2" id="KW-1185">Reference proteome</keyword>
<comment type="caution">
    <text evidence="1">The sequence shown here is derived from an EMBL/GenBank/DDBJ whole genome shotgun (WGS) entry which is preliminary data.</text>
</comment>
<sequence length="164" mass="18525">MVAGTIHLLSMHDEKESIREEGKTYYEAALKFLQELSCYWRHAGLMVNRLERFHKQCEDRHRELQHGTPNTEHSPSDVEALWQSVDYALLSAPTRPASPTPAGIGNEMDWFSSPSQLFDFADFSVFAEGVGTFGALQTLGSDALQEMDTENMLFDNVLRVPSKD</sequence>
<dbReference type="AlphaFoldDB" id="A0A9W8RT20"/>
<proteinExistence type="predicted"/>
<evidence type="ECO:0000313" key="2">
    <source>
        <dbReference type="Proteomes" id="UP001152049"/>
    </source>
</evidence>
<dbReference type="Proteomes" id="UP001152049">
    <property type="component" value="Unassembled WGS sequence"/>
</dbReference>
<reference evidence="1" key="1">
    <citation type="submission" date="2022-09" db="EMBL/GenBank/DDBJ databases">
        <title>Fusarium specimens isolated from Avocado Roots.</title>
        <authorList>
            <person name="Stajich J."/>
            <person name="Roper C."/>
            <person name="Heimlech-Rivalta G."/>
        </authorList>
    </citation>
    <scope>NUCLEOTIDE SEQUENCE</scope>
    <source>
        <strain evidence="1">CF00136</strain>
    </source>
</reference>
<dbReference type="EMBL" id="JAOQAZ010000025">
    <property type="protein sequence ID" value="KAJ4252790.1"/>
    <property type="molecule type" value="Genomic_DNA"/>
</dbReference>